<dbReference type="EMBL" id="PEDF01000013">
    <property type="protein sequence ID" value="RFZ47658.1"/>
    <property type="molecule type" value="Genomic_DNA"/>
</dbReference>
<dbReference type="InterPro" id="IPR039424">
    <property type="entry name" value="SBP_5"/>
</dbReference>
<dbReference type="InterPro" id="IPR030678">
    <property type="entry name" value="Peptide/Ni-bd"/>
</dbReference>
<dbReference type="GO" id="GO:1904680">
    <property type="term" value="F:peptide transmembrane transporter activity"/>
    <property type="evidence" value="ECO:0007669"/>
    <property type="project" value="TreeGrafter"/>
</dbReference>
<name>A0A3E2N2S4_MYCMR</name>
<dbReference type="AlphaFoldDB" id="A0A3E2N2S4"/>
<evidence type="ECO:0000313" key="2">
    <source>
        <dbReference type="EMBL" id="RFZ47658.1"/>
    </source>
</evidence>
<dbReference type="InterPro" id="IPR000914">
    <property type="entry name" value="SBP_5_dom"/>
</dbReference>
<sequence length="586" mass="63129">MPLMAWGERRRDIANAPIAIRTAPMTMSRVPGALLGGAAGASMVAVMRRMRATLAVVAAVLLAVSPVAACGGGVLSPDLVLVNGGEPPNPLIPTGTNDSYGGRIIDRLFAGLVSYDAKGKPSLEVAQSIDTTDNVNYRILLKPGWRFTDGSPVTAHSFVDAWNYGALSTNAQLQQHFFSPIEGYEEVAGEPGEGKPTTMSGLHVVNNREFTVRLRAPTIDFMLSLGHSSFYPLPEAAFKDMAAFGRNPIGNGPYRLDSGGEEPAWEHNVKIDLVPNPDYRGNRKPRNKGLRFEFYANLETAYSDLLSGNLDVLDTIPSSALTVYGRDLGDNATSGPAAINQTLDTPLRLAHFGGEEGRLRRLALSAAIDRPQICQQIFNGTRSAARDFTARSLPGFDPHIPGNEALDFNPQRARQLWAQANAISPWSGSYAIAYNADSGHQEWVDAVANSIKNVLGIEAMGAPQPTFAGLRTQITNRTIDTAFRAGWQGDFPSMIEFLAPLYGTGAGSNDVGYSSQEFDDALAAAAAAPTLQEADRLANVAQRILFHDMPTIPLWDYIAVVGWSTEVSNVQVTWNGLPDYENLVKA</sequence>
<dbReference type="GO" id="GO:0043190">
    <property type="term" value="C:ATP-binding cassette (ABC) transporter complex"/>
    <property type="evidence" value="ECO:0007669"/>
    <property type="project" value="InterPro"/>
</dbReference>
<dbReference type="CDD" id="cd00995">
    <property type="entry name" value="PBP2_NikA_DppA_OppA_like"/>
    <property type="match status" value="1"/>
</dbReference>
<proteinExistence type="predicted"/>
<evidence type="ECO:0000259" key="1">
    <source>
        <dbReference type="Pfam" id="PF00496"/>
    </source>
</evidence>
<dbReference type="Pfam" id="PF00496">
    <property type="entry name" value="SBP_bac_5"/>
    <property type="match status" value="1"/>
</dbReference>
<dbReference type="PANTHER" id="PTHR30290">
    <property type="entry name" value="PERIPLASMIC BINDING COMPONENT OF ABC TRANSPORTER"/>
    <property type="match status" value="1"/>
</dbReference>
<protein>
    <submittedName>
        <fullName evidence="2">Oligopeptide-binding protein OppA</fullName>
    </submittedName>
</protein>
<dbReference type="Gene3D" id="3.40.190.10">
    <property type="entry name" value="Periplasmic binding protein-like II"/>
    <property type="match status" value="1"/>
</dbReference>
<dbReference type="PIRSF" id="PIRSF002741">
    <property type="entry name" value="MppA"/>
    <property type="match status" value="1"/>
</dbReference>
<comment type="caution">
    <text evidence="2">The sequence shown here is derived from an EMBL/GenBank/DDBJ whole genome shotgun (WGS) entry which is preliminary data.</text>
</comment>
<gene>
    <name evidence="2" type="primary">oppA</name>
    <name evidence="2" type="ORF">DAVIS_00373</name>
</gene>
<dbReference type="Gene3D" id="3.90.76.10">
    <property type="entry name" value="Dipeptide-binding Protein, Domain 1"/>
    <property type="match status" value="1"/>
</dbReference>
<evidence type="ECO:0000313" key="3">
    <source>
        <dbReference type="Proteomes" id="UP000257451"/>
    </source>
</evidence>
<feature type="domain" description="Solute-binding protein family 5" evidence="1">
    <location>
        <begin position="123"/>
        <end position="508"/>
    </location>
</feature>
<reference evidence="2 3" key="1">
    <citation type="journal article" date="2018" name="Sci. Rep.">
        <title>Extensive genomic diversity among Mycobacterium marinum strains revealed by whole genome sequencing.</title>
        <authorList>
            <person name="Das S."/>
            <person name="Pettersson B.M."/>
            <person name="Behra P.R."/>
            <person name="Mallick A."/>
            <person name="Cheramie M."/>
            <person name="Ramesh M."/>
            <person name="Shirreff L."/>
            <person name="DuCote T."/>
            <person name="Dasgupta S."/>
            <person name="Ennis D.G."/>
            <person name="Kirsebom L.A."/>
        </authorList>
    </citation>
    <scope>NUCLEOTIDE SEQUENCE [LARGE SCALE GENOMIC DNA]</scope>
    <source>
        <strain evidence="2 3">Davis1</strain>
    </source>
</reference>
<dbReference type="Gene3D" id="3.10.105.10">
    <property type="entry name" value="Dipeptide-binding Protein, Domain 3"/>
    <property type="match status" value="1"/>
</dbReference>
<dbReference type="PANTHER" id="PTHR30290:SF83">
    <property type="entry name" value="ABC TRANSPORTER SUBSTRATE-BINDING PROTEIN"/>
    <property type="match status" value="1"/>
</dbReference>
<dbReference type="Proteomes" id="UP000257451">
    <property type="component" value="Unassembled WGS sequence"/>
</dbReference>
<organism evidence="2 3">
    <name type="scientific">Mycobacterium marinum</name>
    <dbReference type="NCBI Taxonomy" id="1781"/>
    <lineage>
        <taxon>Bacteria</taxon>
        <taxon>Bacillati</taxon>
        <taxon>Actinomycetota</taxon>
        <taxon>Actinomycetes</taxon>
        <taxon>Mycobacteriales</taxon>
        <taxon>Mycobacteriaceae</taxon>
        <taxon>Mycobacterium</taxon>
        <taxon>Mycobacterium ulcerans group</taxon>
    </lineage>
</organism>
<dbReference type="GO" id="GO:0042597">
    <property type="term" value="C:periplasmic space"/>
    <property type="evidence" value="ECO:0007669"/>
    <property type="project" value="UniProtKB-ARBA"/>
</dbReference>
<accession>A0A3E2N2S4</accession>
<dbReference type="SUPFAM" id="SSF53850">
    <property type="entry name" value="Periplasmic binding protein-like II"/>
    <property type="match status" value="1"/>
</dbReference>
<dbReference type="GO" id="GO:0015833">
    <property type="term" value="P:peptide transport"/>
    <property type="evidence" value="ECO:0007669"/>
    <property type="project" value="TreeGrafter"/>
</dbReference>